<dbReference type="Gene3D" id="3.40.30.10">
    <property type="entry name" value="Glutaredoxin"/>
    <property type="match status" value="1"/>
</dbReference>
<dbReference type="InterPro" id="IPR036249">
    <property type="entry name" value="Thioredoxin-like_sf"/>
</dbReference>
<organism evidence="3 4">
    <name type="scientific">Kwoniella shivajii</name>
    <dbReference type="NCBI Taxonomy" id="564305"/>
    <lineage>
        <taxon>Eukaryota</taxon>
        <taxon>Fungi</taxon>
        <taxon>Dikarya</taxon>
        <taxon>Basidiomycota</taxon>
        <taxon>Agaricomycotina</taxon>
        <taxon>Tremellomycetes</taxon>
        <taxon>Tremellales</taxon>
        <taxon>Cryptococcaceae</taxon>
        <taxon>Kwoniella</taxon>
    </lineage>
</organism>
<dbReference type="EMBL" id="CP141885">
    <property type="protein sequence ID" value="WRT67447.1"/>
    <property type="molecule type" value="Genomic_DNA"/>
</dbReference>
<feature type="region of interest" description="Disordered" evidence="2">
    <location>
        <begin position="234"/>
        <end position="253"/>
    </location>
</feature>
<accession>A0ABZ1D091</accession>
<feature type="compositionally biased region" description="Basic and acidic residues" evidence="2">
    <location>
        <begin position="236"/>
        <end position="246"/>
    </location>
</feature>
<dbReference type="NCBIfam" id="TIGR02174">
    <property type="entry name" value="CXXU_selWTH"/>
    <property type="match status" value="1"/>
</dbReference>
<evidence type="ECO:0000256" key="2">
    <source>
        <dbReference type="SAM" id="MobiDB-lite"/>
    </source>
</evidence>
<feature type="compositionally biased region" description="Polar residues" evidence="2">
    <location>
        <begin position="9"/>
        <end position="21"/>
    </location>
</feature>
<evidence type="ECO:0000313" key="4">
    <source>
        <dbReference type="Proteomes" id="UP001329825"/>
    </source>
</evidence>
<dbReference type="Pfam" id="PF10262">
    <property type="entry name" value="Rdx"/>
    <property type="match status" value="1"/>
</dbReference>
<dbReference type="InterPro" id="IPR011893">
    <property type="entry name" value="Selenoprotein_Rdx-typ"/>
</dbReference>
<feature type="compositionally biased region" description="Low complexity" evidence="2">
    <location>
        <begin position="35"/>
        <end position="53"/>
    </location>
</feature>
<sequence>MSEICEDCNQPQPASTSTMAHSPSPPLLPNNDEPTTSTSISTSSNSAGTSSSHSIEKMKLPVPVDPPSKAAHATEMTMTGPPTPQLKAQADAHADPQGEAQAQAQTQTQTQNQTQSQNHSGEKEMIENEIKAPILENIKPKIVIEFCDRCRWAPRATWIQTELFLTFPNPLIQSITLVPLNAPETGGRFRVWVDIGIGKGDELVWDRKTEGGFPELKILKQRIRNLIQPEMGLGHSDVHGKNDKIPQETGLAN</sequence>
<dbReference type="PANTHER" id="PTHR36417">
    <property type="entry name" value="SELENOPROTEIN DOMAIN PROTEIN (AFU_ORTHOLOGUE AFUA_1G05220)"/>
    <property type="match status" value="1"/>
</dbReference>
<dbReference type="RefSeq" id="XP_062792187.1">
    <property type="nucleotide sequence ID" value="XM_062936136.1"/>
</dbReference>
<gene>
    <name evidence="3" type="ORF">IL334_004418</name>
</gene>
<feature type="compositionally biased region" description="Low complexity" evidence="2">
    <location>
        <begin position="100"/>
        <end position="118"/>
    </location>
</feature>
<dbReference type="SUPFAM" id="SSF52833">
    <property type="entry name" value="Thioredoxin-like"/>
    <property type="match status" value="1"/>
</dbReference>
<keyword evidence="4" id="KW-1185">Reference proteome</keyword>
<evidence type="ECO:0000256" key="1">
    <source>
        <dbReference type="ARBA" id="ARBA00023284"/>
    </source>
</evidence>
<evidence type="ECO:0000313" key="3">
    <source>
        <dbReference type="EMBL" id="WRT67447.1"/>
    </source>
</evidence>
<dbReference type="GeneID" id="87956549"/>
<evidence type="ECO:0008006" key="5">
    <source>
        <dbReference type="Google" id="ProtNLM"/>
    </source>
</evidence>
<reference evidence="3 4" key="1">
    <citation type="submission" date="2024-01" db="EMBL/GenBank/DDBJ databases">
        <title>Comparative genomics of Cryptococcus and Kwoniella reveals pathogenesis evolution and contrasting modes of karyotype evolution via chromosome fusion or intercentromeric recombination.</title>
        <authorList>
            <person name="Coelho M.A."/>
            <person name="David-Palma M."/>
            <person name="Shea T."/>
            <person name="Bowers K."/>
            <person name="McGinley-Smith S."/>
            <person name="Mohammad A.W."/>
            <person name="Gnirke A."/>
            <person name="Yurkov A.M."/>
            <person name="Nowrousian M."/>
            <person name="Sun S."/>
            <person name="Cuomo C.A."/>
            <person name="Heitman J."/>
        </authorList>
    </citation>
    <scope>NUCLEOTIDE SEQUENCE [LARGE SCALE GENOMIC DNA]</scope>
    <source>
        <strain evidence="3">CBS 11374</strain>
    </source>
</reference>
<dbReference type="Proteomes" id="UP001329825">
    <property type="component" value="Chromosome 5"/>
</dbReference>
<feature type="region of interest" description="Disordered" evidence="2">
    <location>
        <begin position="1"/>
        <end position="124"/>
    </location>
</feature>
<protein>
    <recommendedName>
        <fullName evidence="5">Selenoprotein W</fullName>
    </recommendedName>
</protein>
<name>A0ABZ1D091_9TREE</name>
<proteinExistence type="predicted"/>
<keyword evidence="1" id="KW-0676">Redox-active center</keyword>
<dbReference type="PANTHER" id="PTHR36417:SF2">
    <property type="entry name" value="SELENOPROTEIN DOMAIN PROTEIN (AFU_ORTHOLOGUE AFUA_1G05220)"/>
    <property type="match status" value="1"/>
</dbReference>